<dbReference type="PROSITE" id="PS50011">
    <property type="entry name" value="PROTEIN_KINASE_DOM"/>
    <property type="match status" value="1"/>
</dbReference>
<evidence type="ECO:0000259" key="3">
    <source>
        <dbReference type="PROSITE" id="PS50011"/>
    </source>
</evidence>
<dbReference type="EMBL" id="LRIE01000057">
    <property type="protein sequence ID" value="KZM36235.1"/>
    <property type="molecule type" value="Genomic_DNA"/>
</dbReference>
<keyword evidence="2" id="KW-0812">Transmembrane</keyword>
<dbReference type="InterPro" id="IPR050154">
    <property type="entry name" value="UbiB_kinase"/>
</dbReference>
<evidence type="ECO:0000313" key="7">
    <source>
        <dbReference type="Proteomes" id="UP000093412"/>
    </source>
</evidence>
<dbReference type="PANTHER" id="PTHR10566">
    <property type="entry name" value="CHAPERONE-ACTIVITY OF BC1 COMPLEX CABC1 -RELATED"/>
    <property type="match status" value="1"/>
</dbReference>
<dbReference type="EMBL" id="MAQA01000025">
    <property type="protein sequence ID" value="OCI30985.1"/>
    <property type="molecule type" value="Genomic_DNA"/>
</dbReference>
<dbReference type="PANTHER" id="PTHR10566:SF113">
    <property type="entry name" value="PROTEIN ACTIVITY OF BC1 COMPLEX KINASE 7, CHLOROPLASTIC"/>
    <property type="match status" value="1"/>
</dbReference>
<dbReference type="InterPro" id="IPR011009">
    <property type="entry name" value="Kinase-like_dom_sf"/>
</dbReference>
<dbReference type="Proteomes" id="UP000093412">
    <property type="component" value="Unassembled WGS sequence"/>
</dbReference>
<comment type="caution">
    <text evidence="4">The sequence shown here is derived from an EMBL/GenBank/DDBJ whole genome shotgun (WGS) entry which is preliminary data.</text>
</comment>
<comment type="similarity">
    <text evidence="1">Belongs to the protein kinase superfamily. ADCK protein kinase family.</text>
</comment>
<feature type="transmembrane region" description="Helical" evidence="2">
    <location>
        <begin position="77"/>
        <end position="105"/>
    </location>
</feature>
<protein>
    <recommendedName>
        <fullName evidence="3">Protein kinase domain-containing protein</fullName>
    </recommendedName>
</protein>
<proteinExistence type="inferred from homology"/>
<keyword evidence="7" id="KW-1185">Reference proteome</keyword>
<keyword evidence="4" id="KW-0808">Transferase</keyword>
<dbReference type="Pfam" id="PF03109">
    <property type="entry name" value="ABC1"/>
    <property type="match status" value="1"/>
</dbReference>
<evidence type="ECO:0000313" key="6">
    <source>
        <dbReference type="Proteomes" id="UP000076447"/>
    </source>
</evidence>
<dbReference type="CDD" id="cd05121">
    <property type="entry name" value="ABC1_ADCK3-like"/>
    <property type="match status" value="1"/>
</dbReference>
<dbReference type="OrthoDB" id="9795390at2"/>
<keyword evidence="2" id="KW-0472">Membrane</keyword>
<reference evidence="4 6" key="1">
    <citation type="submission" date="2016-01" db="EMBL/GenBank/DDBJ databases">
        <title>Genome sequence of Oerskovia enterophila VJag, an agar and cellulose degrading bacterium.</title>
        <authorList>
            <person name="Poehlein A."/>
            <person name="Jag V."/>
            <person name="Bengelsdorf F."/>
            <person name="Duerre P."/>
            <person name="Daniel R."/>
        </authorList>
    </citation>
    <scope>NUCLEOTIDE SEQUENCE [LARGE SCALE GENOMIC DNA]</scope>
    <source>
        <strain evidence="4 6">VJag</strain>
    </source>
</reference>
<feature type="transmembrane region" description="Helical" evidence="2">
    <location>
        <begin position="38"/>
        <end position="57"/>
    </location>
</feature>
<evidence type="ECO:0000256" key="1">
    <source>
        <dbReference type="ARBA" id="ARBA00009670"/>
    </source>
</evidence>
<dbReference type="STRING" id="43678.OJAG_11150"/>
<reference evidence="5 7" key="2">
    <citation type="submission" date="2016-06" db="EMBL/GenBank/DDBJ databases">
        <title>Genome sequence of Oerskovia enterophila DSM 43852.</title>
        <authorList>
            <person name="Poehlein A."/>
            <person name="Jag V."/>
            <person name="Bengelsdorf F.R."/>
            <person name="Daniel R."/>
            <person name="Duerre P."/>
        </authorList>
    </citation>
    <scope>NUCLEOTIDE SEQUENCE [LARGE SCALE GENOMIC DNA]</scope>
    <source>
        <strain evidence="5 7">DSM 43852</strain>
    </source>
</reference>
<evidence type="ECO:0000256" key="2">
    <source>
        <dbReference type="SAM" id="Phobius"/>
    </source>
</evidence>
<sequence>MQILSSIATALFTAVATIVMVLLLAATARRVLGVPVGWIRSILMTVFVVSIGSWGLTEGFQQLGVQEADGSLTVHPGVVLVIIVLAWAWSFVIGLGLLLVLELLVPTGSIPTPWRAVVELRSGSKDMWRYAQIMGIMLRHGLGGFFGRGARRRSHQRTTDTEERAVARELRAALSDAGVTFVKLGQMLSTRADLLPAVYVEELSRLQSQVPPAPWAQIEGMVTRSIGAPVDTVFAHFDPDPIASASVGQVHCATLLDGREVVVKVQRPGARTQVLGDLRIVLRIARRLQRDTSWGPSLGIMDLAEGFAASLREELDYTTELENTLNVQGALATVRRSRRHPLPGLHQGEDPDANVPLVEIPRVYPELSSSTLLVMDRLDGTPVGDAAELLTTFDDDARHDIAARLLRVTLDQIVVTGVFHADLHPGNVLLRDDGSLGLLDFGSVGRLDEAERVALAAVLLAVEADDSIAATDALIELLDQPESFDERRFERSVGQLILRFRGGGAANSGSLFASMVRLVNDAGMGVPPQVAAAFRTIASLDGTLHVLSPSFELVSSARDEGEELLRNMVSLRKIRAKAGSQLLAFAPSIERLPRRLNKITSDLEAGKFTVNVRAFSDPGDRKFVTSLVQQVISTIIAAASVVGGVFLLIAENGPQLTNDLSWYSVFGAVMLFVGAVLSIRVLIYAFRGAPGDRGARDW</sequence>
<keyword evidence="2" id="KW-1133">Transmembrane helix</keyword>
<organism evidence="4 6">
    <name type="scientific">Oerskovia enterophila</name>
    <dbReference type="NCBI Taxonomy" id="43678"/>
    <lineage>
        <taxon>Bacteria</taxon>
        <taxon>Bacillati</taxon>
        <taxon>Actinomycetota</taxon>
        <taxon>Actinomycetes</taxon>
        <taxon>Micrococcales</taxon>
        <taxon>Cellulomonadaceae</taxon>
        <taxon>Oerskovia</taxon>
    </lineage>
</organism>
<feature type="transmembrane region" description="Helical" evidence="2">
    <location>
        <begin position="631"/>
        <end position="650"/>
    </location>
</feature>
<dbReference type="InterPro" id="IPR004147">
    <property type="entry name" value="ABC1_dom"/>
</dbReference>
<dbReference type="SUPFAM" id="SSF56112">
    <property type="entry name" value="Protein kinase-like (PK-like)"/>
    <property type="match status" value="1"/>
</dbReference>
<accession>A0A163SC24</accession>
<dbReference type="GO" id="GO:0005524">
    <property type="term" value="F:ATP binding"/>
    <property type="evidence" value="ECO:0007669"/>
    <property type="project" value="InterPro"/>
</dbReference>
<dbReference type="GO" id="GO:0004672">
    <property type="term" value="F:protein kinase activity"/>
    <property type="evidence" value="ECO:0007669"/>
    <property type="project" value="InterPro"/>
</dbReference>
<evidence type="ECO:0000313" key="5">
    <source>
        <dbReference type="EMBL" id="OCI30985.1"/>
    </source>
</evidence>
<feature type="domain" description="Protein kinase" evidence="3">
    <location>
        <begin position="236"/>
        <end position="589"/>
    </location>
</feature>
<feature type="transmembrane region" description="Helical" evidence="2">
    <location>
        <begin position="6"/>
        <end position="26"/>
    </location>
</feature>
<name>A0A163SC24_9CELL</name>
<dbReference type="Proteomes" id="UP000076447">
    <property type="component" value="Unassembled WGS sequence"/>
</dbReference>
<dbReference type="Gene3D" id="1.10.510.10">
    <property type="entry name" value="Transferase(Phosphotransferase) domain 1"/>
    <property type="match status" value="1"/>
</dbReference>
<dbReference type="AlphaFoldDB" id="A0A163SC24"/>
<evidence type="ECO:0000313" key="4">
    <source>
        <dbReference type="EMBL" id="KZM36235.1"/>
    </source>
</evidence>
<dbReference type="RefSeq" id="WP_068625864.1">
    <property type="nucleotide sequence ID" value="NZ_LRIE01000057.1"/>
</dbReference>
<dbReference type="InterPro" id="IPR000719">
    <property type="entry name" value="Prot_kinase_dom"/>
</dbReference>
<gene>
    <name evidence="4" type="primary">ubiB</name>
    <name evidence="5" type="ORF">OERS_23300</name>
    <name evidence="4" type="ORF">OJAG_11150</name>
</gene>
<feature type="transmembrane region" description="Helical" evidence="2">
    <location>
        <begin position="662"/>
        <end position="686"/>
    </location>
</feature>
<dbReference type="Gene3D" id="3.30.200.20">
    <property type="entry name" value="Phosphorylase Kinase, domain 1"/>
    <property type="match status" value="1"/>
</dbReference>
<dbReference type="PATRIC" id="fig|43678.3.peg.1168"/>